<evidence type="ECO:0000313" key="4">
    <source>
        <dbReference type="Proteomes" id="UP000812287"/>
    </source>
</evidence>
<reference evidence="3" key="1">
    <citation type="submission" date="2020-11" db="EMBL/GenBank/DDBJ databases">
        <title>Adaptations for nitrogen fixation in a non-lichenized fungal sporocarp promotes dispersal by wood-feeding termites.</title>
        <authorList>
            <consortium name="DOE Joint Genome Institute"/>
            <person name="Koch R.A."/>
            <person name="Yoon G."/>
            <person name="Arayal U."/>
            <person name="Lail K."/>
            <person name="Amirebrahimi M."/>
            <person name="Labutti K."/>
            <person name="Lipzen A."/>
            <person name="Riley R."/>
            <person name="Barry K."/>
            <person name="Henrissat B."/>
            <person name="Grigoriev I.V."/>
            <person name="Herr J.R."/>
            <person name="Aime M.C."/>
        </authorList>
    </citation>
    <scope>NUCLEOTIDE SEQUENCE</scope>
    <source>
        <strain evidence="3">MCA 3950</strain>
    </source>
</reference>
<feature type="domain" description="SEC63" evidence="2">
    <location>
        <begin position="252"/>
        <end position="329"/>
    </location>
</feature>
<dbReference type="SUPFAM" id="SSF81296">
    <property type="entry name" value="E set domains"/>
    <property type="match status" value="1"/>
</dbReference>
<comment type="caution">
    <text evidence="3">The sequence shown here is derived from an EMBL/GenBank/DDBJ whole genome shotgun (WGS) entry which is preliminary data.</text>
</comment>
<dbReference type="OrthoDB" id="2909246at2759"/>
<name>A0A9P8AUS4_9AGAR</name>
<dbReference type="GeneID" id="66099237"/>
<dbReference type="InterPro" id="IPR035892">
    <property type="entry name" value="C2_domain_sf"/>
</dbReference>
<dbReference type="Proteomes" id="UP000812287">
    <property type="component" value="Unassembled WGS sequence"/>
</dbReference>
<dbReference type="Pfam" id="PF02889">
    <property type="entry name" value="Sec63"/>
    <property type="match status" value="1"/>
</dbReference>
<dbReference type="InterPro" id="IPR014756">
    <property type="entry name" value="Ig_E-set"/>
</dbReference>
<proteinExistence type="predicted"/>
<accession>A0A9P8AUS4</accession>
<organism evidence="3 4">
    <name type="scientific">Guyanagaster necrorhizus</name>
    <dbReference type="NCBI Taxonomy" id="856835"/>
    <lineage>
        <taxon>Eukaryota</taxon>
        <taxon>Fungi</taxon>
        <taxon>Dikarya</taxon>
        <taxon>Basidiomycota</taxon>
        <taxon>Agaricomycotina</taxon>
        <taxon>Agaricomycetes</taxon>
        <taxon>Agaricomycetidae</taxon>
        <taxon>Agaricales</taxon>
        <taxon>Marasmiineae</taxon>
        <taxon>Physalacriaceae</taxon>
        <taxon>Guyanagaster</taxon>
    </lineage>
</organism>
<sequence>MSQDSQPPLHPLSLSIPRGAEQMMSLFQSEKARAIAEAHNQFLDLQRRYTELEQLSLQHHRVTEKSLADALHRETNLHALLTQMSGELEAVKGIIAAVPGMHYEMNEQTGQRVLTCYEVWRPHLQNSVNGVTLNWIPTEDGGYGQPPSTSGGTRHANFVDIVHVLVPSSSFGRVFPRSNAFFALPCYSTDFALLELPTIANDLDHFNRYPLVLLPVPADIFLRRGHSQASSSSSTYHSLLAAYRSIFRSFLFPWDEKIDGGAESFLIMVEDVDGEVILFHDTFVLRQRYAEDEHNVTLTVPIFEPVPPNYYISIIPDQWLHSETRLPISFKPHSSQKSSPPYAPFRSSASSAISPPQQGV</sequence>
<feature type="region of interest" description="Disordered" evidence="1">
    <location>
        <begin position="331"/>
        <end position="360"/>
    </location>
</feature>
<dbReference type="RefSeq" id="XP_043042304.1">
    <property type="nucleotide sequence ID" value="XM_043176950.1"/>
</dbReference>
<feature type="compositionally biased region" description="Low complexity" evidence="1">
    <location>
        <begin position="344"/>
        <end position="360"/>
    </location>
</feature>
<dbReference type="Gene3D" id="2.60.40.150">
    <property type="entry name" value="C2 domain"/>
    <property type="match status" value="1"/>
</dbReference>
<gene>
    <name evidence="3" type="ORF">BT62DRAFT_1003524</name>
</gene>
<dbReference type="InterPro" id="IPR004179">
    <property type="entry name" value="Sec63-dom"/>
</dbReference>
<evidence type="ECO:0000256" key="1">
    <source>
        <dbReference type="SAM" id="MobiDB-lite"/>
    </source>
</evidence>
<protein>
    <submittedName>
        <fullName evidence="3">Sec63-domain-containing protein</fullName>
    </submittedName>
</protein>
<keyword evidence="4" id="KW-1185">Reference proteome</keyword>
<evidence type="ECO:0000313" key="3">
    <source>
        <dbReference type="EMBL" id="KAG7448804.1"/>
    </source>
</evidence>
<evidence type="ECO:0000259" key="2">
    <source>
        <dbReference type="Pfam" id="PF02889"/>
    </source>
</evidence>
<dbReference type="EMBL" id="MU250529">
    <property type="protein sequence ID" value="KAG7448804.1"/>
    <property type="molecule type" value="Genomic_DNA"/>
</dbReference>
<dbReference type="AlphaFoldDB" id="A0A9P8AUS4"/>